<dbReference type="SUPFAM" id="SSF116842">
    <property type="entry name" value="XseB-like"/>
    <property type="match status" value="1"/>
</dbReference>
<evidence type="ECO:0000256" key="2">
    <source>
        <dbReference type="ARBA" id="ARBA00022490"/>
    </source>
</evidence>
<keyword evidence="3 6" id="KW-0540">Nuclease</keyword>
<comment type="function">
    <text evidence="6">Bidirectionally degrades single-stranded DNA into large acid-insoluble oligonucleotides, which are then degraded further into small acid-soluble oligonucleotides.</text>
</comment>
<dbReference type="NCBIfam" id="TIGR01280">
    <property type="entry name" value="xseB"/>
    <property type="match status" value="1"/>
</dbReference>
<keyword evidence="8" id="KW-1185">Reference proteome</keyword>
<keyword evidence="2 6" id="KW-0963">Cytoplasm</keyword>
<evidence type="ECO:0000256" key="3">
    <source>
        <dbReference type="ARBA" id="ARBA00022722"/>
    </source>
</evidence>
<dbReference type="PANTHER" id="PTHR34137">
    <property type="entry name" value="EXODEOXYRIBONUCLEASE 7 SMALL SUBUNIT"/>
    <property type="match status" value="1"/>
</dbReference>
<evidence type="ECO:0000256" key="6">
    <source>
        <dbReference type="HAMAP-Rule" id="MF_00337"/>
    </source>
</evidence>
<dbReference type="NCBIfam" id="NF002139">
    <property type="entry name" value="PRK00977.1-3"/>
    <property type="match status" value="1"/>
</dbReference>
<accession>A0A8J7MBJ3</accession>
<dbReference type="AlphaFoldDB" id="A0A8J7MBJ3"/>
<evidence type="ECO:0000256" key="1">
    <source>
        <dbReference type="ARBA" id="ARBA00009998"/>
    </source>
</evidence>
<evidence type="ECO:0000313" key="8">
    <source>
        <dbReference type="Proteomes" id="UP000655420"/>
    </source>
</evidence>
<comment type="similarity">
    <text evidence="1 6">Belongs to the XseB family.</text>
</comment>
<evidence type="ECO:0000256" key="5">
    <source>
        <dbReference type="ARBA" id="ARBA00022839"/>
    </source>
</evidence>
<dbReference type="Proteomes" id="UP000655420">
    <property type="component" value="Unassembled WGS sequence"/>
</dbReference>
<dbReference type="GO" id="GO:0006308">
    <property type="term" value="P:DNA catabolic process"/>
    <property type="evidence" value="ECO:0007669"/>
    <property type="project" value="UniProtKB-UniRule"/>
</dbReference>
<dbReference type="GO" id="GO:0009318">
    <property type="term" value="C:exodeoxyribonuclease VII complex"/>
    <property type="evidence" value="ECO:0007669"/>
    <property type="project" value="UniProtKB-UniRule"/>
</dbReference>
<dbReference type="EMBL" id="JAEHHL010000017">
    <property type="protein sequence ID" value="MBK0401268.1"/>
    <property type="molecule type" value="Genomic_DNA"/>
</dbReference>
<organism evidence="7 8">
    <name type="scientific">Thermohalobaculum xanthum</name>
    <dbReference type="NCBI Taxonomy" id="2753746"/>
    <lineage>
        <taxon>Bacteria</taxon>
        <taxon>Pseudomonadati</taxon>
        <taxon>Pseudomonadota</taxon>
        <taxon>Alphaproteobacteria</taxon>
        <taxon>Rhodobacterales</taxon>
        <taxon>Paracoccaceae</taxon>
        <taxon>Thermohalobaculum</taxon>
    </lineage>
</organism>
<proteinExistence type="inferred from homology"/>
<comment type="subunit">
    <text evidence="6">Heterooligomer composed of large and small subunits.</text>
</comment>
<name>A0A8J7MBJ3_9RHOB</name>
<keyword evidence="5 6" id="KW-0269">Exonuclease</keyword>
<sequence length="81" mass="8677">MSEPKIAEMSFEDALKELERVVQSLEGGQVPLDESIALYERGEALRAHCEGKLRDAELKVEKIVASASGDQASGTAPFDAG</sequence>
<dbReference type="GO" id="GO:0005829">
    <property type="term" value="C:cytosol"/>
    <property type="evidence" value="ECO:0007669"/>
    <property type="project" value="TreeGrafter"/>
</dbReference>
<evidence type="ECO:0000256" key="4">
    <source>
        <dbReference type="ARBA" id="ARBA00022801"/>
    </source>
</evidence>
<dbReference type="InterPro" id="IPR003761">
    <property type="entry name" value="Exonuc_VII_S"/>
</dbReference>
<dbReference type="RefSeq" id="WP_200613643.1">
    <property type="nucleotide sequence ID" value="NZ_JAEHHL010000017.1"/>
</dbReference>
<keyword evidence="4 6" id="KW-0378">Hydrolase</keyword>
<comment type="catalytic activity">
    <reaction evidence="6">
        <text>Exonucleolytic cleavage in either 5'- to 3'- or 3'- to 5'-direction to yield nucleoside 5'-phosphates.</text>
        <dbReference type="EC" id="3.1.11.6"/>
    </reaction>
</comment>
<gene>
    <name evidence="6" type="primary">xseB</name>
    <name evidence="7" type="ORF">H0I76_18885</name>
</gene>
<dbReference type="PANTHER" id="PTHR34137:SF1">
    <property type="entry name" value="EXODEOXYRIBONUCLEASE 7 SMALL SUBUNIT"/>
    <property type="match status" value="1"/>
</dbReference>
<dbReference type="EC" id="3.1.11.6" evidence="6"/>
<evidence type="ECO:0000313" key="7">
    <source>
        <dbReference type="EMBL" id="MBK0401268.1"/>
    </source>
</evidence>
<dbReference type="Pfam" id="PF02609">
    <property type="entry name" value="Exonuc_VII_S"/>
    <property type="match status" value="1"/>
</dbReference>
<dbReference type="GO" id="GO:0008855">
    <property type="term" value="F:exodeoxyribonuclease VII activity"/>
    <property type="evidence" value="ECO:0007669"/>
    <property type="project" value="UniProtKB-UniRule"/>
</dbReference>
<dbReference type="HAMAP" id="MF_00337">
    <property type="entry name" value="Exonuc_7_S"/>
    <property type="match status" value="1"/>
</dbReference>
<comment type="subcellular location">
    <subcellularLocation>
        <location evidence="6">Cytoplasm</location>
    </subcellularLocation>
</comment>
<dbReference type="Gene3D" id="1.10.287.1040">
    <property type="entry name" value="Exonuclease VII, small subunit"/>
    <property type="match status" value="1"/>
</dbReference>
<reference evidence="7" key="1">
    <citation type="submission" date="2020-12" db="EMBL/GenBank/DDBJ databases">
        <title>Bacterial taxonomy.</title>
        <authorList>
            <person name="Pan X."/>
        </authorList>
    </citation>
    <scope>NUCLEOTIDE SEQUENCE</scope>
    <source>
        <strain evidence="7">M0105</strain>
    </source>
</reference>
<dbReference type="PIRSF" id="PIRSF006488">
    <property type="entry name" value="Exonuc_VII_S"/>
    <property type="match status" value="1"/>
</dbReference>
<protein>
    <recommendedName>
        <fullName evidence="6">Exodeoxyribonuclease 7 small subunit</fullName>
        <ecNumber evidence="6">3.1.11.6</ecNumber>
    </recommendedName>
    <alternativeName>
        <fullName evidence="6">Exodeoxyribonuclease VII small subunit</fullName>
        <shortName evidence="6">Exonuclease VII small subunit</shortName>
    </alternativeName>
</protein>
<dbReference type="InterPro" id="IPR037004">
    <property type="entry name" value="Exonuc_VII_ssu_sf"/>
</dbReference>
<comment type="caution">
    <text evidence="7">The sequence shown here is derived from an EMBL/GenBank/DDBJ whole genome shotgun (WGS) entry which is preliminary data.</text>
</comment>